<accession>A0A7Z8YLC7</accession>
<keyword evidence="1" id="KW-1133">Transmembrane helix</keyword>
<evidence type="ECO:0000256" key="1">
    <source>
        <dbReference type="SAM" id="Phobius"/>
    </source>
</evidence>
<comment type="caution">
    <text evidence="2">The sequence shown here is derived from an EMBL/GenBank/DDBJ whole genome shotgun (WGS) entry which is preliminary data.</text>
</comment>
<name>A0A7Z8YLC7_9FLAO</name>
<gene>
    <name evidence="2" type="ORF">NCTC12929_00091</name>
</gene>
<protein>
    <submittedName>
        <fullName evidence="2">Uncharacterized protein</fullName>
    </submittedName>
</protein>
<dbReference type="Proteomes" id="UP000270205">
    <property type="component" value="Unassembled WGS sequence"/>
</dbReference>
<proteinExistence type="predicted"/>
<evidence type="ECO:0000313" key="2">
    <source>
        <dbReference type="EMBL" id="VDH02628.1"/>
    </source>
</evidence>
<feature type="transmembrane region" description="Helical" evidence="1">
    <location>
        <begin position="6"/>
        <end position="24"/>
    </location>
</feature>
<dbReference type="AlphaFoldDB" id="A0A7Z8YLC7"/>
<organism evidence="2 3">
    <name type="scientific">Bergeyella zoohelcum</name>
    <dbReference type="NCBI Taxonomy" id="1015"/>
    <lineage>
        <taxon>Bacteria</taxon>
        <taxon>Pseudomonadati</taxon>
        <taxon>Bacteroidota</taxon>
        <taxon>Flavobacteriia</taxon>
        <taxon>Flavobacteriales</taxon>
        <taxon>Weeksellaceae</taxon>
        <taxon>Bergeyella</taxon>
    </lineage>
</organism>
<dbReference type="EMBL" id="UYIV01000001">
    <property type="protein sequence ID" value="VDH02628.1"/>
    <property type="molecule type" value="Genomic_DNA"/>
</dbReference>
<reference evidence="2 3" key="1">
    <citation type="submission" date="2018-11" db="EMBL/GenBank/DDBJ databases">
        <authorList>
            <consortium name="Pathogen Informatics"/>
        </authorList>
    </citation>
    <scope>NUCLEOTIDE SEQUENCE [LARGE SCALE GENOMIC DNA]</scope>
    <source>
        <strain evidence="2 3">NCTC12929</strain>
    </source>
</reference>
<evidence type="ECO:0000313" key="3">
    <source>
        <dbReference type="Proteomes" id="UP000270205"/>
    </source>
</evidence>
<keyword evidence="1" id="KW-0812">Transmembrane</keyword>
<keyword evidence="1" id="KW-0472">Membrane</keyword>
<sequence>MIRLTIVMMIKVITIIGIIHVYILNSQLNYSKIETQTK</sequence>